<dbReference type="GO" id="GO:0071949">
    <property type="term" value="F:FAD binding"/>
    <property type="evidence" value="ECO:0007669"/>
    <property type="project" value="InterPro"/>
</dbReference>
<dbReference type="AlphaFoldDB" id="A0A1M5CB54"/>
<proteinExistence type="predicted"/>
<dbReference type="PANTHER" id="PTHR13789:SF318">
    <property type="entry name" value="GERANYLGERANYL DIPHOSPHATE REDUCTASE"/>
    <property type="match status" value="1"/>
</dbReference>
<reference evidence="7 8" key="1">
    <citation type="submission" date="2016-11" db="EMBL/GenBank/DDBJ databases">
        <authorList>
            <person name="Jaros S."/>
            <person name="Januszkiewicz K."/>
            <person name="Wedrychowicz H."/>
        </authorList>
    </citation>
    <scope>NUCLEOTIDE SEQUENCE [LARGE SCALE GENOMIC DNA]</scope>
    <source>
        <strain evidence="7 8">DSM 16112</strain>
    </source>
</reference>
<dbReference type="GO" id="GO:0004497">
    <property type="term" value="F:monooxygenase activity"/>
    <property type="evidence" value="ECO:0007669"/>
    <property type="project" value="UniProtKB-KW"/>
</dbReference>
<dbReference type="EMBL" id="FQUZ01000026">
    <property type="protein sequence ID" value="SHF51930.1"/>
    <property type="molecule type" value="Genomic_DNA"/>
</dbReference>
<evidence type="ECO:0000313" key="7">
    <source>
        <dbReference type="EMBL" id="SHF51930.1"/>
    </source>
</evidence>
<evidence type="ECO:0000256" key="4">
    <source>
        <dbReference type="ARBA" id="ARBA00023002"/>
    </source>
</evidence>
<keyword evidence="4" id="KW-0560">Oxidoreductase</keyword>
<dbReference type="InterPro" id="IPR050493">
    <property type="entry name" value="FAD-dep_Monooxygenase_BioMet"/>
</dbReference>
<comment type="cofactor">
    <cofactor evidence="1">
        <name>FAD</name>
        <dbReference type="ChEBI" id="CHEBI:57692"/>
    </cofactor>
</comment>
<dbReference type="Pfam" id="PF01494">
    <property type="entry name" value="FAD_binding_3"/>
    <property type="match status" value="1"/>
</dbReference>
<keyword evidence="5" id="KW-0503">Monooxygenase</keyword>
<dbReference type="InterPro" id="IPR036188">
    <property type="entry name" value="FAD/NAD-bd_sf"/>
</dbReference>
<evidence type="ECO:0000256" key="3">
    <source>
        <dbReference type="ARBA" id="ARBA00022827"/>
    </source>
</evidence>
<organism evidence="7 8">
    <name type="scientific">Lampropedia hyalina DSM 16112</name>
    <dbReference type="NCBI Taxonomy" id="1122156"/>
    <lineage>
        <taxon>Bacteria</taxon>
        <taxon>Pseudomonadati</taxon>
        <taxon>Pseudomonadota</taxon>
        <taxon>Betaproteobacteria</taxon>
        <taxon>Burkholderiales</taxon>
        <taxon>Comamonadaceae</taxon>
        <taxon>Lampropedia</taxon>
    </lineage>
</organism>
<evidence type="ECO:0000256" key="1">
    <source>
        <dbReference type="ARBA" id="ARBA00001974"/>
    </source>
</evidence>
<dbReference type="Proteomes" id="UP000184327">
    <property type="component" value="Unassembled WGS sequence"/>
</dbReference>
<keyword evidence="2" id="KW-0285">Flavoprotein</keyword>
<dbReference type="Gene3D" id="3.50.50.60">
    <property type="entry name" value="FAD/NAD(P)-binding domain"/>
    <property type="match status" value="1"/>
</dbReference>
<keyword evidence="3" id="KW-0274">FAD</keyword>
<evidence type="ECO:0000259" key="6">
    <source>
        <dbReference type="Pfam" id="PF01494"/>
    </source>
</evidence>
<accession>A0A1M5CB54</accession>
<gene>
    <name evidence="7" type="ORF">SAMN02745117_02114</name>
</gene>
<dbReference type="OrthoDB" id="9782160at2"/>
<feature type="domain" description="FAD-binding" evidence="6">
    <location>
        <begin position="8"/>
        <end position="376"/>
    </location>
</feature>
<evidence type="ECO:0000256" key="2">
    <source>
        <dbReference type="ARBA" id="ARBA00022630"/>
    </source>
</evidence>
<name>A0A1M5CB54_9BURK</name>
<dbReference type="InterPro" id="IPR002938">
    <property type="entry name" value="FAD-bd"/>
</dbReference>
<protein>
    <submittedName>
        <fullName evidence="7">Salicylate hydroxylase</fullName>
    </submittedName>
</protein>
<evidence type="ECO:0000256" key="5">
    <source>
        <dbReference type="ARBA" id="ARBA00023033"/>
    </source>
</evidence>
<evidence type="ECO:0000313" key="8">
    <source>
        <dbReference type="Proteomes" id="UP000184327"/>
    </source>
</evidence>
<dbReference type="SUPFAM" id="SSF51905">
    <property type="entry name" value="FAD/NAD(P)-binding domain"/>
    <property type="match status" value="1"/>
</dbReference>
<dbReference type="STRING" id="1122156.SAMN02745117_02114"/>
<dbReference type="PANTHER" id="PTHR13789">
    <property type="entry name" value="MONOOXYGENASE"/>
    <property type="match status" value="1"/>
</dbReference>
<keyword evidence="8" id="KW-1185">Reference proteome</keyword>
<sequence length="425" mass="46286">MDTAHSLTIAGAGIGGLSAALAASQAGWQVQLLEQAATLAEVGAGIQLGPNAWHCLRHWHLEAALREWAAFPTGIETRSARSHRLLARLPLGQDMERRYGAPYASIHRGDLHRLLLEQVQQHSDCRLRLGVRAHAFAIDGHRIAVQDEAQQTLAEADALLVADGVWSRLREQLLHDGPARPTGHCAYRGLIAQSALPASLRSQCVTAWMGQDMHAVLYPVRGGEWLNMVVIFALPEILPRLLTQSASGAAAQCWDMQAPQAQLEQLLHTACTPLQDLVQAISDHGTAHGGAPWRMWPLAGRPPVQHAGQMAQGRVALLGDAAHPMLPYLAQGAAMAIEDARQLQQSLTQPGLPDVPARLHHYAQHRWQRNARVQQQSRRNGRIFHLGGPVRLGRDLALTLAGPRLMDSPWLYGYGFVAHADATPA</sequence>
<dbReference type="SUPFAM" id="SSF54373">
    <property type="entry name" value="FAD-linked reductases, C-terminal domain"/>
    <property type="match status" value="1"/>
</dbReference>
<dbReference type="PRINTS" id="PR00420">
    <property type="entry name" value="RNGMNOXGNASE"/>
</dbReference>
<dbReference type="RefSeq" id="WP_073356652.1">
    <property type="nucleotide sequence ID" value="NZ_FQUZ01000026.1"/>
</dbReference>